<keyword evidence="2" id="KW-1185">Reference proteome</keyword>
<accession>A0ABX3SS79</accession>
<sequence length="785" mass="84765">MSADPSTRTPSSGAGVVVRPQPALTGNDCSVAVVRDEITAQFDGLPFLGELRCSHHRVVAGSLEEVVFTYTVGGSGIADSGWLKLCFRYYSDWDLQTTTPDGRDFATARVVSRSLIGGASEGGAATVQQLVTSYDIKGGERPFQKSLLIHVVDGYLRPGDVIEIRCGDRRFGGPGTRMQTFVEDEFEVHLFVDPLGTSRMAHAGVHRIAVVPGAPERVVVQGPRLVRSDASAVHLHAHLEDRWGNTCSDTSATLHAIIDGVTVASAGTPATGWSRASLCVPAASARVGVVAQTSTAVVASGETVVDVVDDFPAPRAYFCDLHVHSNDTVGTQDTDWNLRYARDVAVLDAVGYTANDFQITDDAWDDVVKACRKISKDGAFVCFPGVEWCGTPGAGGDHNVVFLGEDTTLARSLEWHQRMATTALTPQTWPVTQLYAAYEKDPESYLLIPHVGGRRAILDWHHPELERLIEVHSTWGSSPWFLEDALARGLRLGASAASDEHRGRPGAGAPGANIFGGFGGLTGVIAPALSAGDIGRSLRARRTWATTGARAVALLRSGDNWMGDEFTTDTNELGIEYALYGTTGWDDVAVYDSAGLIWHRDLHAEAGLSRDLVRIRWGGARHRDRYRWATWSGGLRIDGTAVEDVIPWAITHPEQIIDSDGPTVAWDTKTYGSDIGFVVRLADLSRARFEFDTTVREEKLSASAILSGADLMAEGHRDMTVGALNLRVRLERIADPKALPTTATGGLNLHLPEGNSAIYLRGNQFDGHQVWTSPLFVTRTAGRPQ</sequence>
<name>A0ABX3SS79_MYCMA</name>
<gene>
    <name evidence="1" type="ORF">BST29_11930</name>
</gene>
<dbReference type="SUPFAM" id="SSF89550">
    <property type="entry name" value="PHP domain-like"/>
    <property type="match status" value="1"/>
</dbReference>
<dbReference type="InterPro" id="IPR016195">
    <property type="entry name" value="Pol/histidinol_Pase-like"/>
</dbReference>
<dbReference type="RefSeq" id="WP_083010648.1">
    <property type="nucleotide sequence ID" value="NZ_CP060015.1"/>
</dbReference>
<reference evidence="1 2" key="1">
    <citation type="submission" date="2017-02" db="EMBL/GenBank/DDBJ databases">
        <title>The new phylogeny of genus Mycobacterium.</title>
        <authorList>
            <person name="Tortoli E."/>
            <person name="Trovato A."/>
            <person name="Cirillo D.M."/>
        </authorList>
    </citation>
    <scope>NUCLEOTIDE SEQUENCE [LARGE SCALE GENOMIC DNA]</scope>
    <source>
        <strain evidence="1 2">IP1130001</strain>
    </source>
</reference>
<dbReference type="Proteomes" id="UP000243140">
    <property type="component" value="Unassembled WGS sequence"/>
</dbReference>
<comment type="caution">
    <text evidence="1">The sequence shown here is derived from an EMBL/GenBank/DDBJ whole genome shotgun (WGS) entry which is preliminary data.</text>
</comment>
<organism evidence="1 2">
    <name type="scientific">Mycobacterium malmoense</name>
    <dbReference type="NCBI Taxonomy" id="1780"/>
    <lineage>
        <taxon>Bacteria</taxon>
        <taxon>Bacillati</taxon>
        <taxon>Actinomycetota</taxon>
        <taxon>Actinomycetes</taxon>
        <taxon>Mycobacteriales</taxon>
        <taxon>Mycobacteriaceae</taxon>
        <taxon>Mycobacterium</taxon>
    </lineage>
</organism>
<proteinExistence type="predicted"/>
<evidence type="ECO:0000313" key="2">
    <source>
        <dbReference type="Proteomes" id="UP000243140"/>
    </source>
</evidence>
<dbReference type="EMBL" id="MVHV01000010">
    <property type="protein sequence ID" value="ORA82406.1"/>
    <property type="molecule type" value="Genomic_DNA"/>
</dbReference>
<evidence type="ECO:0000313" key="1">
    <source>
        <dbReference type="EMBL" id="ORA82406.1"/>
    </source>
</evidence>
<protein>
    <recommendedName>
        <fullName evidence="3">DUF3604 domain-containing protein</fullName>
    </recommendedName>
</protein>
<dbReference type="Gene3D" id="3.20.20.140">
    <property type="entry name" value="Metal-dependent hydrolases"/>
    <property type="match status" value="1"/>
</dbReference>
<evidence type="ECO:0008006" key="3">
    <source>
        <dbReference type="Google" id="ProtNLM"/>
    </source>
</evidence>